<dbReference type="SUPFAM" id="SSF57196">
    <property type="entry name" value="EGF/Laminin"/>
    <property type="match status" value="2"/>
</dbReference>
<dbReference type="STRING" id="7868.ENSCMIP00000004586"/>
<dbReference type="PROSITE" id="PS00010">
    <property type="entry name" value="ASX_HYDROXYL"/>
    <property type="match status" value="3"/>
</dbReference>
<dbReference type="SMART" id="SM00179">
    <property type="entry name" value="EGF_CA"/>
    <property type="match status" value="3"/>
</dbReference>
<dbReference type="GeneTree" id="ENSGT00940000158008"/>
<dbReference type="OMA" id="GREIENC"/>
<dbReference type="Gene3D" id="3.40.50.410">
    <property type="entry name" value="von Willebrand factor, type A domain"/>
    <property type="match status" value="2"/>
</dbReference>
<dbReference type="Gene3D" id="2.10.25.10">
    <property type="entry name" value="Laminin"/>
    <property type="match status" value="3"/>
</dbReference>
<evidence type="ECO:0000256" key="8">
    <source>
        <dbReference type="ARBA" id="ARBA00023180"/>
    </source>
</evidence>
<feature type="domain" description="VWFA" evidence="11">
    <location>
        <begin position="318"/>
        <end position="493"/>
    </location>
</feature>
<keyword evidence="13" id="KW-1185">Reference proteome</keyword>
<dbReference type="PROSITE" id="PS01186">
    <property type="entry name" value="EGF_2"/>
    <property type="match status" value="3"/>
</dbReference>
<reference evidence="13" key="3">
    <citation type="journal article" date="2014" name="Nature">
        <title>Elephant shark genome provides unique insights into gnathostome evolution.</title>
        <authorList>
            <consortium name="International Elephant Shark Genome Sequencing Consortium"/>
            <person name="Venkatesh B."/>
            <person name="Lee A.P."/>
            <person name="Ravi V."/>
            <person name="Maurya A.K."/>
            <person name="Lian M.M."/>
            <person name="Swann J.B."/>
            <person name="Ohta Y."/>
            <person name="Flajnik M.F."/>
            <person name="Sutoh Y."/>
            <person name="Kasahara M."/>
            <person name="Hoon S."/>
            <person name="Gangu V."/>
            <person name="Roy S.W."/>
            <person name="Irimia M."/>
            <person name="Korzh V."/>
            <person name="Kondrychyn I."/>
            <person name="Lim Z.W."/>
            <person name="Tay B.H."/>
            <person name="Tohari S."/>
            <person name="Kong K.W."/>
            <person name="Ho S."/>
            <person name="Lorente-Galdos B."/>
            <person name="Quilez J."/>
            <person name="Marques-Bonet T."/>
            <person name="Raney B.J."/>
            <person name="Ingham P.W."/>
            <person name="Tay A."/>
            <person name="Hillier L.W."/>
            <person name="Minx P."/>
            <person name="Boehm T."/>
            <person name="Wilson R.K."/>
            <person name="Brenner S."/>
            <person name="Warren W.C."/>
        </authorList>
    </citation>
    <scope>NUCLEOTIDE SEQUENCE [LARGE SCALE GENOMIC DNA]</scope>
</reference>
<reference evidence="12" key="4">
    <citation type="submission" date="2025-08" db="UniProtKB">
        <authorList>
            <consortium name="Ensembl"/>
        </authorList>
    </citation>
    <scope>IDENTIFICATION</scope>
</reference>
<reference evidence="12" key="5">
    <citation type="submission" date="2025-09" db="UniProtKB">
        <authorList>
            <consortium name="Ensembl"/>
        </authorList>
    </citation>
    <scope>IDENTIFICATION</scope>
</reference>
<keyword evidence="3 9" id="KW-0245">EGF-like domain</keyword>
<dbReference type="Pfam" id="PF14670">
    <property type="entry name" value="FXa_inhibition"/>
    <property type="match status" value="3"/>
</dbReference>
<feature type="domain" description="VWFA" evidence="11">
    <location>
        <begin position="7"/>
        <end position="186"/>
    </location>
</feature>
<organism evidence="12 13">
    <name type="scientific">Callorhinchus milii</name>
    <name type="common">Ghost shark</name>
    <dbReference type="NCBI Taxonomy" id="7868"/>
    <lineage>
        <taxon>Eukaryota</taxon>
        <taxon>Metazoa</taxon>
        <taxon>Chordata</taxon>
        <taxon>Craniata</taxon>
        <taxon>Vertebrata</taxon>
        <taxon>Chondrichthyes</taxon>
        <taxon>Holocephali</taxon>
        <taxon>Chimaeriformes</taxon>
        <taxon>Callorhinchidae</taxon>
        <taxon>Callorhinchus</taxon>
    </lineage>
</organism>
<dbReference type="Proteomes" id="UP000314986">
    <property type="component" value="Unassembled WGS sequence"/>
</dbReference>
<evidence type="ECO:0000259" key="10">
    <source>
        <dbReference type="PROSITE" id="PS50026"/>
    </source>
</evidence>
<feature type="domain" description="EGF-like" evidence="10">
    <location>
        <begin position="229"/>
        <end position="269"/>
    </location>
</feature>
<dbReference type="Pfam" id="PF00092">
    <property type="entry name" value="VWA"/>
    <property type="match status" value="2"/>
</dbReference>
<reference evidence="13" key="2">
    <citation type="journal article" date="2007" name="PLoS Biol.">
        <title>Survey sequencing and comparative analysis of the elephant shark (Callorhinchus milii) genome.</title>
        <authorList>
            <person name="Venkatesh B."/>
            <person name="Kirkness E.F."/>
            <person name="Loh Y.H."/>
            <person name="Halpern A.L."/>
            <person name="Lee A.P."/>
            <person name="Johnson J."/>
            <person name="Dandona N."/>
            <person name="Viswanathan L.D."/>
            <person name="Tay A."/>
            <person name="Venter J.C."/>
            <person name="Strausberg R.L."/>
            <person name="Brenner S."/>
        </authorList>
    </citation>
    <scope>NUCLEOTIDE SEQUENCE [LARGE SCALE GENOMIC DNA]</scope>
</reference>
<evidence type="ECO:0000313" key="13">
    <source>
        <dbReference type="Proteomes" id="UP000314986"/>
    </source>
</evidence>
<name>A0A4W3GMC3_CALMI</name>
<comment type="subcellular location">
    <subcellularLocation>
        <location evidence="1">Secreted</location>
    </subcellularLocation>
</comment>
<evidence type="ECO:0000256" key="5">
    <source>
        <dbReference type="ARBA" id="ARBA00022737"/>
    </source>
</evidence>
<keyword evidence="6" id="KW-0175">Coiled coil</keyword>
<keyword evidence="8" id="KW-0325">Glycoprotein</keyword>
<evidence type="ECO:0000256" key="7">
    <source>
        <dbReference type="ARBA" id="ARBA00023157"/>
    </source>
</evidence>
<keyword evidence="7" id="KW-1015">Disulfide bond</keyword>
<dbReference type="InterPro" id="IPR050525">
    <property type="entry name" value="ECM_Assembly_Org"/>
</dbReference>
<dbReference type="GO" id="GO:0005509">
    <property type="term" value="F:calcium ion binding"/>
    <property type="evidence" value="ECO:0007669"/>
    <property type="project" value="InterPro"/>
</dbReference>
<dbReference type="InterPro" id="IPR036465">
    <property type="entry name" value="vWFA_dom_sf"/>
</dbReference>
<evidence type="ECO:0000256" key="2">
    <source>
        <dbReference type="ARBA" id="ARBA00022525"/>
    </source>
</evidence>
<accession>A0A4W3GMC3</accession>
<dbReference type="PROSITE" id="PS50026">
    <property type="entry name" value="EGF_3"/>
    <property type="match status" value="2"/>
</dbReference>
<keyword evidence="5" id="KW-0677">Repeat</keyword>
<dbReference type="CDD" id="cd00054">
    <property type="entry name" value="EGF_CA"/>
    <property type="match status" value="2"/>
</dbReference>
<dbReference type="PROSITE" id="PS50234">
    <property type="entry name" value="VWFA"/>
    <property type="match status" value="2"/>
</dbReference>
<reference evidence="13" key="1">
    <citation type="journal article" date="2006" name="Science">
        <title>Ancient noncoding elements conserved in the human genome.</title>
        <authorList>
            <person name="Venkatesh B."/>
            <person name="Kirkness E.F."/>
            <person name="Loh Y.H."/>
            <person name="Halpern A.L."/>
            <person name="Lee A.P."/>
            <person name="Johnson J."/>
            <person name="Dandona N."/>
            <person name="Viswanathan L.D."/>
            <person name="Tay A."/>
            <person name="Venter J.C."/>
            <person name="Strausberg R.L."/>
            <person name="Brenner S."/>
        </authorList>
    </citation>
    <scope>NUCLEOTIDE SEQUENCE [LARGE SCALE GENOMIC DNA]</scope>
</reference>
<dbReference type="FunFam" id="2.10.25.10:FF:000041">
    <property type="entry name" value="matrilin-2 isoform X1"/>
    <property type="match status" value="3"/>
</dbReference>
<sequence length="552" mass="60960">MTGKALDLIFIIDSSRSVRPEDYEKVKLFLINILKFLDVGLDKTRVGLVLYGSTVEDIFSLKTYKKKADMVRAIKDMEHLESGTMTGLAIQHTMNVAFTEGAGARPLARNVPRVAIIVTDGRPQDRVTEVAAQARDSGILIFAVGVGRVDMSILRLIGSEPHDNHVFLVQNFSMIETLLSGFQSKICDSDLCGTIDHGCEHICINTVGSYICQCKEGYVLNNDKKTCRRIDSCALGNHGCEHRCINTETSFICQCHDGYTLNPDGKSCERINLCALGNHGCEHDCENTEDSYVCRCQQGYTLNSDGKTCQQCAKEALDLVFVIDGSKSLGPQNFHLVKQFVSSIVGALEVSPNATRVGLVQYSTKVRTEFALGRHTTARGIKEAVSQVRYMGRGSKLGLALQQLSQSSFTDIEGVRSPLQDASKVAVVFIDSHAQDDVSQWATKAKQNGIIIYAVGVGDTVESKLQQIASHPQDKYSYHAEDFSAIGEIAEKLKTQICKGTLRENVVQISLLHTPVYLEVNRNPLVSRLKDNFFKKNYWSLNPLRFVGHCCA</sequence>
<dbReference type="SMART" id="SM00327">
    <property type="entry name" value="VWA"/>
    <property type="match status" value="2"/>
</dbReference>
<evidence type="ECO:0000256" key="3">
    <source>
        <dbReference type="ARBA" id="ARBA00022536"/>
    </source>
</evidence>
<dbReference type="InterPro" id="IPR000152">
    <property type="entry name" value="EGF-type_Asp/Asn_hydroxyl_site"/>
</dbReference>
<dbReference type="InParanoid" id="A0A4W3GMC3"/>
<dbReference type="AlphaFoldDB" id="A0A4W3GMC3"/>
<keyword evidence="4" id="KW-0732">Signal</keyword>
<evidence type="ECO:0000313" key="12">
    <source>
        <dbReference type="Ensembl" id="ENSCMIP00000004586.1"/>
    </source>
</evidence>
<evidence type="ECO:0000256" key="9">
    <source>
        <dbReference type="PROSITE-ProRule" id="PRU00076"/>
    </source>
</evidence>
<evidence type="ECO:0000256" key="4">
    <source>
        <dbReference type="ARBA" id="ARBA00022729"/>
    </source>
</evidence>
<protein>
    <submittedName>
        <fullName evidence="12">Matrilin 2</fullName>
    </submittedName>
</protein>
<dbReference type="PANTHER" id="PTHR24020:SF35">
    <property type="entry name" value="MATRILIN-2"/>
    <property type="match status" value="1"/>
</dbReference>
<dbReference type="Ensembl" id="ENSCMIT00000004755.1">
    <property type="protein sequence ID" value="ENSCMIP00000004586.1"/>
    <property type="gene ID" value="ENSCMIG00000002718.1"/>
</dbReference>
<comment type="caution">
    <text evidence="9">Lacks conserved residue(s) required for the propagation of feature annotation.</text>
</comment>
<evidence type="ECO:0000259" key="11">
    <source>
        <dbReference type="PROSITE" id="PS50234"/>
    </source>
</evidence>
<dbReference type="InterPro" id="IPR000742">
    <property type="entry name" value="EGF"/>
</dbReference>
<proteinExistence type="predicted"/>
<dbReference type="FunFam" id="3.40.50.410:FF:000004">
    <property type="entry name" value="collagen alpha-6(VI) chain"/>
    <property type="match status" value="2"/>
</dbReference>
<dbReference type="InterPro" id="IPR001881">
    <property type="entry name" value="EGF-like_Ca-bd_dom"/>
</dbReference>
<dbReference type="InterPro" id="IPR002035">
    <property type="entry name" value="VWF_A"/>
</dbReference>
<dbReference type="SUPFAM" id="SSF53300">
    <property type="entry name" value="vWA-like"/>
    <property type="match status" value="2"/>
</dbReference>
<dbReference type="SMART" id="SM00181">
    <property type="entry name" value="EGF"/>
    <property type="match status" value="3"/>
</dbReference>
<dbReference type="GO" id="GO:0005576">
    <property type="term" value="C:extracellular region"/>
    <property type="evidence" value="ECO:0007669"/>
    <property type="project" value="UniProtKB-SubCell"/>
</dbReference>
<feature type="domain" description="EGF-like" evidence="10">
    <location>
        <begin position="270"/>
        <end position="310"/>
    </location>
</feature>
<keyword evidence="2" id="KW-0964">Secreted</keyword>
<dbReference type="PANTHER" id="PTHR24020">
    <property type="entry name" value="COLLAGEN ALPHA"/>
    <property type="match status" value="1"/>
</dbReference>
<evidence type="ECO:0000256" key="6">
    <source>
        <dbReference type="ARBA" id="ARBA00023054"/>
    </source>
</evidence>
<evidence type="ECO:0000256" key="1">
    <source>
        <dbReference type="ARBA" id="ARBA00004613"/>
    </source>
</evidence>
<dbReference type="PRINTS" id="PR00453">
    <property type="entry name" value="VWFADOMAIN"/>
</dbReference>